<dbReference type="Gene3D" id="2.60.40.790">
    <property type="match status" value="1"/>
</dbReference>
<feature type="compositionally biased region" description="Polar residues" evidence="1">
    <location>
        <begin position="214"/>
        <end position="232"/>
    </location>
</feature>
<dbReference type="eggNOG" id="ENOG502S7YS">
    <property type="taxonomic scope" value="Eukaryota"/>
</dbReference>
<dbReference type="AlphaFoldDB" id="I7MMC2"/>
<reference evidence="5" key="1">
    <citation type="journal article" date="2006" name="PLoS Biol.">
        <title>Macronuclear genome sequence of the ciliate Tetrahymena thermophila, a model eukaryote.</title>
        <authorList>
            <person name="Eisen J.A."/>
            <person name="Coyne R.S."/>
            <person name="Wu M."/>
            <person name="Wu D."/>
            <person name="Thiagarajan M."/>
            <person name="Wortman J.R."/>
            <person name="Badger J.H."/>
            <person name="Ren Q."/>
            <person name="Amedeo P."/>
            <person name="Jones K.M."/>
            <person name="Tallon L.J."/>
            <person name="Delcher A.L."/>
            <person name="Salzberg S.L."/>
            <person name="Silva J.C."/>
            <person name="Haas B.J."/>
            <person name="Majoros W.H."/>
            <person name="Farzad M."/>
            <person name="Carlton J.M."/>
            <person name="Smith R.K. Jr."/>
            <person name="Garg J."/>
            <person name="Pearlman R.E."/>
            <person name="Karrer K.M."/>
            <person name="Sun L."/>
            <person name="Manning G."/>
            <person name="Elde N.C."/>
            <person name="Turkewitz A.P."/>
            <person name="Asai D.J."/>
            <person name="Wilkes D.E."/>
            <person name="Wang Y."/>
            <person name="Cai H."/>
            <person name="Collins K."/>
            <person name="Stewart B.A."/>
            <person name="Lee S.R."/>
            <person name="Wilamowska K."/>
            <person name="Weinberg Z."/>
            <person name="Ruzzo W.L."/>
            <person name="Wloga D."/>
            <person name="Gaertig J."/>
            <person name="Frankel J."/>
            <person name="Tsao C.-C."/>
            <person name="Gorovsky M.A."/>
            <person name="Keeling P.J."/>
            <person name="Waller R.F."/>
            <person name="Patron N.J."/>
            <person name="Cherry J.M."/>
            <person name="Stover N.A."/>
            <person name="Krieger C.J."/>
            <person name="del Toro C."/>
            <person name="Ryder H.F."/>
            <person name="Williamson S.C."/>
            <person name="Barbeau R.A."/>
            <person name="Hamilton E.P."/>
            <person name="Orias E."/>
        </authorList>
    </citation>
    <scope>NUCLEOTIDE SEQUENCE [LARGE SCALE GENOMIC DNA]</scope>
    <source>
        <strain evidence="5">SB210</strain>
    </source>
</reference>
<feature type="compositionally biased region" description="Low complexity" evidence="1">
    <location>
        <begin position="385"/>
        <end position="422"/>
    </location>
</feature>
<dbReference type="InParanoid" id="I7MMC2"/>
<feature type="chain" id="PRO_5003712367" evidence="2">
    <location>
        <begin position="19"/>
        <end position="430"/>
    </location>
</feature>
<sequence length="430" mass="49821">MKGQFLFSFLAIILLAQCQEKDQRCFNKMTLGTSEISFINSIKESIQNKETFDAQCLHILIERGYYKAAILLFEDYFLTNNIDLHESTLKLTQVQKRDLDKFIQKIMSANQAVQQIEPVLKWAQSEDNIFLHIKLSMRADSPACVHCKVEKIEITNSTLLMSAYGIQSHQPLRFYLNLTLYDEINPELSSWNEDSVGTLFFNLTKIHKIQASNQGDQVNLGDDSQIQRPTPSQEAEQSTQEKEEENQITEQEKNEQQVKAGQEGQQTPTQKEEENQQQQAETPQQDSQNSQSGQADTQKNPNEQAQVNTTAANNSTVTANNNKKEKESIANKIWLRLEKAERKKEFAIWWDIRDKYRNAMDEWDSLCAKERENKKKKTKQEKQTSHNQHVQNQQQQQQQQSQQQEQQEQQQSADNATQQQNNTIESKTDL</sequence>
<gene>
    <name evidence="4" type="ORF">TTHERM_00238920</name>
</gene>
<accession>I7MMC2</accession>
<keyword evidence="2" id="KW-0732">Signal</keyword>
<organism evidence="4 5">
    <name type="scientific">Tetrahymena thermophila (strain SB210)</name>
    <dbReference type="NCBI Taxonomy" id="312017"/>
    <lineage>
        <taxon>Eukaryota</taxon>
        <taxon>Sar</taxon>
        <taxon>Alveolata</taxon>
        <taxon>Ciliophora</taxon>
        <taxon>Intramacronucleata</taxon>
        <taxon>Oligohymenophorea</taxon>
        <taxon>Hymenostomatida</taxon>
        <taxon>Tetrahymenina</taxon>
        <taxon>Tetrahymenidae</taxon>
        <taxon>Tetrahymena</taxon>
    </lineage>
</organism>
<dbReference type="Proteomes" id="UP000009168">
    <property type="component" value="Unassembled WGS sequence"/>
</dbReference>
<proteinExistence type="predicted"/>
<protein>
    <submittedName>
        <fullName evidence="4">CS domain protein</fullName>
    </submittedName>
</protein>
<evidence type="ECO:0000313" key="5">
    <source>
        <dbReference type="Proteomes" id="UP000009168"/>
    </source>
</evidence>
<evidence type="ECO:0000256" key="2">
    <source>
        <dbReference type="SAM" id="SignalP"/>
    </source>
</evidence>
<dbReference type="SUPFAM" id="SSF49764">
    <property type="entry name" value="HSP20-like chaperones"/>
    <property type="match status" value="1"/>
</dbReference>
<evidence type="ECO:0000259" key="3">
    <source>
        <dbReference type="PROSITE" id="PS51203"/>
    </source>
</evidence>
<feature type="signal peptide" evidence="2">
    <location>
        <begin position="1"/>
        <end position="18"/>
    </location>
</feature>
<dbReference type="RefSeq" id="XP_001024817.2">
    <property type="nucleotide sequence ID" value="XM_001024817.2"/>
</dbReference>
<feature type="compositionally biased region" description="Low complexity" evidence="1">
    <location>
        <begin position="276"/>
        <end position="285"/>
    </location>
</feature>
<dbReference type="InterPro" id="IPR007052">
    <property type="entry name" value="CS_dom"/>
</dbReference>
<dbReference type="EMBL" id="GG662443">
    <property type="protein sequence ID" value="EAS04572.2"/>
    <property type="molecule type" value="Genomic_DNA"/>
</dbReference>
<dbReference type="Pfam" id="PF04969">
    <property type="entry name" value="CS"/>
    <property type="match status" value="1"/>
</dbReference>
<feature type="domain" description="CS" evidence="3">
    <location>
        <begin position="115"/>
        <end position="219"/>
    </location>
</feature>
<dbReference type="InterPro" id="IPR008978">
    <property type="entry name" value="HSP20-like_chaperone"/>
</dbReference>
<dbReference type="KEGG" id="tet:TTHERM_00238920"/>
<dbReference type="PROSITE" id="PS51203">
    <property type="entry name" value="CS"/>
    <property type="match status" value="1"/>
</dbReference>
<evidence type="ECO:0000256" key="1">
    <source>
        <dbReference type="SAM" id="MobiDB-lite"/>
    </source>
</evidence>
<dbReference type="GeneID" id="7829212"/>
<feature type="region of interest" description="Disordered" evidence="1">
    <location>
        <begin position="372"/>
        <end position="430"/>
    </location>
</feature>
<keyword evidence="5" id="KW-1185">Reference proteome</keyword>
<name>I7MMC2_TETTS</name>
<feature type="compositionally biased region" description="Low complexity" evidence="1">
    <location>
        <begin position="304"/>
        <end position="321"/>
    </location>
</feature>
<dbReference type="OrthoDB" id="1564555at2759"/>
<feature type="compositionally biased region" description="Polar residues" evidence="1">
    <location>
        <begin position="286"/>
        <end position="303"/>
    </location>
</feature>
<evidence type="ECO:0000313" key="4">
    <source>
        <dbReference type="EMBL" id="EAS04572.2"/>
    </source>
</evidence>
<feature type="region of interest" description="Disordered" evidence="1">
    <location>
        <begin position="214"/>
        <end position="324"/>
    </location>
</feature>